<protein>
    <submittedName>
        <fullName evidence="5">Quinone oxidoreductase</fullName>
    </submittedName>
</protein>
<comment type="caution">
    <text evidence="5">The sequence shown here is derived from an EMBL/GenBank/DDBJ whole genome shotgun (WGS) entry which is preliminary data.</text>
</comment>
<keyword evidence="6" id="KW-1185">Reference proteome</keyword>
<accession>M2TAK4</accession>
<evidence type="ECO:0000259" key="4">
    <source>
        <dbReference type="SMART" id="SM00829"/>
    </source>
</evidence>
<keyword evidence="1" id="KW-0521">NADP</keyword>
<dbReference type="Proteomes" id="UP000011717">
    <property type="component" value="Unassembled WGS sequence"/>
</dbReference>
<dbReference type="PATRIC" id="fig|1234595.3.peg.595"/>
<dbReference type="RefSeq" id="WP_008600058.1">
    <property type="nucleotide sequence ID" value="NZ_AMRV01000002.1"/>
</dbReference>
<dbReference type="InterPro" id="IPR020843">
    <property type="entry name" value="ER"/>
</dbReference>
<dbReference type="PANTHER" id="PTHR48106">
    <property type="entry name" value="QUINONE OXIDOREDUCTASE PIG3-RELATED"/>
    <property type="match status" value="1"/>
</dbReference>
<organism evidence="5 6">
    <name type="scientific">Pacificimonas flava</name>
    <dbReference type="NCBI Taxonomy" id="1234595"/>
    <lineage>
        <taxon>Bacteria</taxon>
        <taxon>Pseudomonadati</taxon>
        <taxon>Pseudomonadota</taxon>
        <taxon>Alphaproteobacteria</taxon>
        <taxon>Sphingomonadales</taxon>
        <taxon>Sphingosinicellaceae</taxon>
        <taxon>Pacificimonas</taxon>
    </lineage>
</organism>
<dbReference type="SUPFAM" id="SSF51735">
    <property type="entry name" value="NAD(P)-binding Rossmann-fold domains"/>
    <property type="match status" value="1"/>
</dbReference>
<dbReference type="Pfam" id="PF08240">
    <property type="entry name" value="ADH_N"/>
    <property type="match status" value="1"/>
</dbReference>
<feature type="region of interest" description="Disordered" evidence="3">
    <location>
        <begin position="1"/>
        <end position="21"/>
    </location>
</feature>
<sequence length="335" mass="34742">MTSEIPARMKAIDPEASGGPEVLSLAERPVPKPGAGEVLIRVAAAGVNRPDVMQRKGAYPPPPGAPSIPGLEVSGTVVAVGEGAEHLSSGQRVCALVPGGGYADYVCAPEGSCLPVPDGVSLIDAAGLPETYFTVWSNLFERGGAKDGEIALIHGGTSGIGTTATQLCRAFDITAITTNGSDEKCEASLRAGASHALNYKARDFAEAVKEIAPDGVDVVLDMVGGDYVARNVDCMAVGGRHVSIAVQRGSVAEVPIWKVMQKRLTLTGSTLRPRGPEFKAMVADALAEMVWPLFADGSLKPMTDKTFPLAEAAEAHRYMESGAHVGKIVLVVAGE</sequence>
<evidence type="ECO:0000256" key="1">
    <source>
        <dbReference type="ARBA" id="ARBA00022857"/>
    </source>
</evidence>
<dbReference type="InterPro" id="IPR014189">
    <property type="entry name" value="Quinone_OxRdtase_PIG3"/>
</dbReference>
<dbReference type="PANTHER" id="PTHR48106:SF8">
    <property type="entry name" value="OS02G0805600 PROTEIN"/>
    <property type="match status" value="1"/>
</dbReference>
<reference evidence="5 6" key="1">
    <citation type="journal article" date="2013" name="Genome Announc.">
        <title>Draft Genome Sequence of Strain JLT2015T, Belonging to the Family Sphingomonadaceae of the Alphaproteobacteria.</title>
        <authorList>
            <person name="Tang K."/>
            <person name="Liu K."/>
            <person name="Li S."/>
            <person name="Jiao N."/>
        </authorList>
    </citation>
    <scope>NUCLEOTIDE SEQUENCE [LARGE SCALE GENOMIC DNA]</scope>
    <source>
        <strain evidence="5 6">JLT2015</strain>
    </source>
</reference>
<dbReference type="SMART" id="SM00829">
    <property type="entry name" value="PKS_ER"/>
    <property type="match status" value="1"/>
</dbReference>
<evidence type="ECO:0000313" key="6">
    <source>
        <dbReference type="Proteomes" id="UP000011717"/>
    </source>
</evidence>
<dbReference type="GO" id="GO:0016651">
    <property type="term" value="F:oxidoreductase activity, acting on NAD(P)H"/>
    <property type="evidence" value="ECO:0007669"/>
    <property type="project" value="TreeGrafter"/>
</dbReference>
<dbReference type="GO" id="GO:0070402">
    <property type="term" value="F:NADPH binding"/>
    <property type="evidence" value="ECO:0007669"/>
    <property type="project" value="TreeGrafter"/>
</dbReference>
<keyword evidence="2" id="KW-0560">Oxidoreductase</keyword>
<dbReference type="InterPro" id="IPR011032">
    <property type="entry name" value="GroES-like_sf"/>
</dbReference>
<proteinExistence type="predicted"/>
<dbReference type="NCBIfam" id="TIGR02824">
    <property type="entry name" value="quinone_pig3"/>
    <property type="match status" value="1"/>
</dbReference>
<feature type="domain" description="Enoyl reductase (ER)" evidence="4">
    <location>
        <begin position="18"/>
        <end position="330"/>
    </location>
</feature>
<dbReference type="SUPFAM" id="SSF50129">
    <property type="entry name" value="GroES-like"/>
    <property type="match status" value="1"/>
</dbReference>
<dbReference type="CDD" id="cd05276">
    <property type="entry name" value="p53_inducible_oxidoreductase"/>
    <property type="match status" value="1"/>
</dbReference>
<evidence type="ECO:0000313" key="5">
    <source>
        <dbReference type="EMBL" id="EMD83624.1"/>
    </source>
</evidence>
<evidence type="ECO:0000256" key="2">
    <source>
        <dbReference type="ARBA" id="ARBA00023002"/>
    </source>
</evidence>
<dbReference type="AlphaFoldDB" id="M2TAK4"/>
<evidence type="ECO:0000256" key="3">
    <source>
        <dbReference type="SAM" id="MobiDB-lite"/>
    </source>
</evidence>
<dbReference type="InterPro" id="IPR013154">
    <property type="entry name" value="ADH-like_N"/>
</dbReference>
<dbReference type="Gene3D" id="3.40.50.720">
    <property type="entry name" value="NAD(P)-binding Rossmann-like Domain"/>
    <property type="match status" value="1"/>
</dbReference>
<name>M2TAK4_9SPHN</name>
<dbReference type="InterPro" id="IPR036291">
    <property type="entry name" value="NAD(P)-bd_dom_sf"/>
</dbReference>
<dbReference type="OrthoDB" id="9780520at2"/>
<gene>
    <name evidence="5" type="ORF">C725_0596</name>
</gene>
<dbReference type="EMBL" id="AMRV01000002">
    <property type="protein sequence ID" value="EMD83624.1"/>
    <property type="molecule type" value="Genomic_DNA"/>
</dbReference>
<dbReference type="Gene3D" id="3.90.180.10">
    <property type="entry name" value="Medium-chain alcohol dehydrogenases, catalytic domain"/>
    <property type="match status" value="1"/>
</dbReference>
<dbReference type="Pfam" id="PF13602">
    <property type="entry name" value="ADH_zinc_N_2"/>
    <property type="match status" value="1"/>
</dbReference>